<evidence type="ECO:0000313" key="8">
    <source>
        <dbReference type="Proteomes" id="UP000298416"/>
    </source>
</evidence>
<feature type="chain" id="PRO_5036487239" description="Pectinesterase inhibitor domain-containing protein" evidence="5">
    <location>
        <begin position="25"/>
        <end position="198"/>
    </location>
</feature>
<dbReference type="EMBL" id="PNBA02000017">
    <property type="protein sequence ID" value="KAG6395414.1"/>
    <property type="molecule type" value="Genomic_DNA"/>
</dbReference>
<evidence type="ECO:0000256" key="5">
    <source>
        <dbReference type="SAM" id="SignalP"/>
    </source>
</evidence>
<evidence type="ECO:0000256" key="3">
    <source>
        <dbReference type="ARBA" id="ARBA00038471"/>
    </source>
</evidence>
<evidence type="ECO:0000256" key="2">
    <source>
        <dbReference type="ARBA" id="ARBA00023157"/>
    </source>
</evidence>
<dbReference type="InterPro" id="IPR034086">
    <property type="entry name" value="PMEI_plant"/>
</dbReference>
<feature type="coiled-coil region" evidence="4">
    <location>
        <begin position="110"/>
        <end position="137"/>
    </location>
</feature>
<gene>
    <name evidence="7" type="ORF">SASPL_146059</name>
</gene>
<dbReference type="InterPro" id="IPR052421">
    <property type="entry name" value="PCW_Enzyme_Inhibitor"/>
</dbReference>
<dbReference type="InterPro" id="IPR006501">
    <property type="entry name" value="Pectinesterase_inhib_dom"/>
</dbReference>
<comment type="caution">
    <text evidence="7">The sequence shown here is derived from an EMBL/GenBank/DDBJ whole genome shotgun (WGS) entry which is preliminary data.</text>
</comment>
<dbReference type="Pfam" id="PF04043">
    <property type="entry name" value="PMEI"/>
    <property type="match status" value="1"/>
</dbReference>
<reference evidence="7" key="1">
    <citation type="submission" date="2018-01" db="EMBL/GenBank/DDBJ databases">
        <authorList>
            <person name="Mao J.F."/>
        </authorList>
    </citation>
    <scope>NUCLEOTIDE SEQUENCE</scope>
    <source>
        <strain evidence="7">Huo1</strain>
        <tissue evidence="7">Leaf</tissue>
    </source>
</reference>
<organism evidence="7">
    <name type="scientific">Salvia splendens</name>
    <name type="common">Scarlet sage</name>
    <dbReference type="NCBI Taxonomy" id="180675"/>
    <lineage>
        <taxon>Eukaryota</taxon>
        <taxon>Viridiplantae</taxon>
        <taxon>Streptophyta</taxon>
        <taxon>Embryophyta</taxon>
        <taxon>Tracheophyta</taxon>
        <taxon>Spermatophyta</taxon>
        <taxon>Magnoliopsida</taxon>
        <taxon>eudicotyledons</taxon>
        <taxon>Gunneridae</taxon>
        <taxon>Pentapetalae</taxon>
        <taxon>asterids</taxon>
        <taxon>lamiids</taxon>
        <taxon>Lamiales</taxon>
        <taxon>Lamiaceae</taxon>
        <taxon>Nepetoideae</taxon>
        <taxon>Mentheae</taxon>
        <taxon>Salviinae</taxon>
        <taxon>Salvia</taxon>
        <taxon>Salvia subgen. Calosphace</taxon>
        <taxon>core Calosphace</taxon>
    </lineage>
</organism>
<evidence type="ECO:0000259" key="6">
    <source>
        <dbReference type="Pfam" id="PF04043"/>
    </source>
</evidence>
<accession>A0A8X8Z8X7</accession>
<dbReference type="Gene3D" id="1.20.140.40">
    <property type="entry name" value="Invertase/pectin methylesterase inhibitor family protein"/>
    <property type="match status" value="1"/>
</dbReference>
<dbReference type="Proteomes" id="UP000298416">
    <property type="component" value="Unassembled WGS sequence"/>
</dbReference>
<dbReference type="NCBIfam" id="TIGR01614">
    <property type="entry name" value="PME_inhib"/>
    <property type="match status" value="1"/>
</dbReference>
<evidence type="ECO:0000313" key="7">
    <source>
        <dbReference type="EMBL" id="KAG6395414.1"/>
    </source>
</evidence>
<proteinExistence type="inferred from homology"/>
<dbReference type="AlphaFoldDB" id="A0A8X8Z8X7"/>
<keyword evidence="1 5" id="KW-0732">Signal</keyword>
<dbReference type="SUPFAM" id="SSF101148">
    <property type="entry name" value="Plant invertase/pectin methylesterase inhibitor"/>
    <property type="match status" value="1"/>
</dbReference>
<dbReference type="GO" id="GO:0046910">
    <property type="term" value="F:pectinesterase inhibitor activity"/>
    <property type="evidence" value="ECO:0007669"/>
    <property type="project" value="InterPro"/>
</dbReference>
<keyword evidence="8" id="KW-1185">Reference proteome</keyword>
<evidence type="ECO:0000256" key="4">
    <source>
        <dbReference type="SAM" id="Coils"/>
    </source>
</evidence>
<dbReference type="InterPro" id="IPR035513">
    <property type="entry name" value="Invertase/methylesterase_inhib"/>
</dbReference>
<protein>
    <recommendedName>
        <fullName evidence="6">Pectinesterase inhibitor domain-containing protein</fullName>
    </recommendedName>
</protein>
<keyword evidence="4" id="KW-0175">Coiled coil</keyword>
<reference evidence="7" key="2">
    <citation type="submission" date="2020-08" db="EMBL/GenBank/DDBJ databases">
        <title>Plant Genome Project.</title>
        <authorList>
            <person name="Zhang R.-G."/>
        </authorList>
    </citation>
    <scope>NUCLEOTIDE SEQUENCE</scope>
    <source>
        <strain evidence="7">Huo1</strain>
        <tissue evidence="7">Leaf</tissue>
    </source>
</reference>
<feature type="signal peptide" evidence="5">
    <location>
        <begin position="1"/>
        <end position="24"/>
    </location>
</feature>
<dbReference type="PANTHER" id="PTHR36710:SF8">
    <property type="entry name" value="PECTINESTERASE INHIBITOR-LIKE"/>
    <property type="match status" value="1"/>
</dbReference>
<dbReference type="CDD" id="cd15797">
    <property type="entry name" value="PMEI"/>
    <property type="match status" value="1"/>
</dbReference>
<feature type="domain" description="Pectinesterase inhibitor" evidence="6">
    <location>
        <begin position="43"/>
        <end position="163"/>
    </location>
</feature>
<evidence type="ECO:0000256" key="1">
    <source>
        <dbReference type="ARBA" id="ARBA00022729"/>
    </source>
</evidence>
<comment type="similarity">
    <text evidence="3">Belongs to the PMEI family.</text>
</comment>
<keyword evidence="2" id="KW-1015">Disulfide bond</keyword>
<sequence>MASWWKKTIFIALIIAIAIPTSLAHKRRFRRSDDSNSDDAEQYLRDLCSETDRSDACLNIVKSELHRFNHVIGDINDKIIDLALEKSEEFRDQLKQWHKDSNDERLKEKYRSCSSNYNDINRDLQELQRNLDSDDDRKTSDLIEDIEHELDECKREFGQGSFDPGHVEDRNNELGIYSDLVRVAIDRLEDFYKETNHQ</sequence>
<name>A0A8X8Z8X7_SALSN</name>
<dbReference type="PANTHER" id="PTHR36710">
    <property type="entry name" value="PECTINESTERASE INHIBITOR-LIKE"/>
    <property type="match status" value="1"/>
</dbReference>